<evidence type="ECO:0000256" key="1">
    <source>
        <dbReference type="SAM" id="MobiDB-lite"/>
    </source>
</evidence>
<feature type="compositionally biased region" description="Basic and acidic residues" evidence="1">
    <location>
        <begin position="111"/>
        <end position="146"/>
    </location>
</feature>
<dbReference type="InterPro" id="IPR007110">
    <property type="entry name" value="Ig-like_dom"/>
</dbReference>
<dbReference type="Proteomes" id="UP001432322">
    <property type="component" value="Unassembled WGS sequence"/>
</dbReference>
<proteinExistence type="predicted"/>
<sequence>GTPKYVSRNCHLEKEQGRRDDLEIWCFMIAEFFHAKNISWRRTSDRDEMYKEKKKFMTAPSKDELALPSQFIEIIKLVDKMTFTCAGDMKTINSLLDDIVKKEDMNTRRPLDWIGKKMPEKKDDRKMRKRSVERVQDDENSDEVRDRRSRAQRRKENAEKRRILEDQLFSLSKDLDDRRTPDEIRAEIRSRERKKRVKLRARLEE</sequence>
<protein>
    <recommendedName>
        <fullName evidence="2">Ig-like domain-containing protein</fullName>
    </recommendedName>
</protein>
<feature type="non-terminal residue" evidence="3">
    <location>
        <position position="205"/>
    </location>
</feature>
<keyword evidence="4" id="KW-1185">Reference proteome</keyword>
<dbReference type="SUPFAM" id="SSF56112">
    <property type="entry name" value="Protein kinase-like (PK-like)"/>
    <property type="match status" value="1"/>
</dbReference>
<dbReference type="InterPro" id="IPR050235">
    <property type="entry name" value="CK1_Ser-Thr_kinase"/>
</dbReference>
<dbReference type="PROSITE" id="PS50835">
    <property type="entry name" value="IG_LIKE"/>
    <property type="match status" value="1"/>
</dbReference>
<reference evidence="3" key="1">
    <citation type="submission" date="2023-10" db="EMBL/GenBank/DDBJ databases">
        <title>Genome assembly of Pristionchus species.</title>
        <authorList>
            <person name="Yoshida K."/>
            <person name="Sommer R.J."/>
        </authorList>
    </citation>
    <scope>NUCLEOTIDE SEQUENCE</scope>
    <source>
        <strain evidence="3">RS5133</strain>
    </source>
</reference>
<dbReference type="PANTHER" id="PTHR11909">
    <property type="entry name" value="CASEIN KINASE-RELATED"/>
    <property type="match status" value="1"/>
</dbReference>
<feature type="non-terminal residue" evidence="3">
    <location>
        <position position="1"/>
    </location>
</feature>
<evidence type="ECO:0000313" key="4">
    <source>
        <dbReference type="Proteomes" id="UP001432322"/>
    </source>
</evidence>
<name>A0AAV5V0J3_9BILA</name>
<dbReference type="EMBL" id="BTSY01000001">
    <property type="protein sequence ID" value="GMT12276.1"/>
    <property type="molecule type" value="Genomic_DNA"/>
</dbReference>
<gene>
    <name evidence="3" type="ORF">PFISCL1PPCAC_3573</name>
</gene>
<accession>A0AAV5V0J3</accession>
<evidence type="ECO:0000313" key="3">
    <source>
        <dbReference type="EMBL" id="GMT12276.1"/>
    </source>
</evidence>
<feature type="domain" description="Ig-like" evidence="2">
    <location>
        <begin position="3"/>
        <end position="85"/>
    </location>
</feature>
<feature type="region of interest" description="Disordered" evidence="1">
    <location>
        <begin position="111"/>
        <end position="159"/>
    </location>
</feature>
<organism evidence="3 4">
    <name type="scientific">Pristionchus fissidentatus</name>
    <dbReference type="NCBI Taxonomy" id="1538716"/>
    <lineage>
        <taxon>Eukaryota</taxon>
        <taxon>Metazoa</taxon>
        <taxon>Ecdysozoa</taxon>
        <taxon>Nematoda</taxon>
        <taxon>Chromadorea</taxon>
        <taxon>Rhabditida</taxon>
        <taxon>Rhabditina</taxon>
        <taxon>Diplogasteromorpha</taxon>
        <taxon>Diplogasteroidea</taxon>
        <taxon>Neodiplogasteridae</taxon>
        <taxon>Pristionchus</taxon>
    </lineage>
</organism>
<evidence type="ECO:0000259" key="2">
    <source>
        <dbReference type="PROSITE" id="PS50835"/>
    </source>
</evidence>
<dbReference type="InterPro" id="IPR011009">
    <property type="entry name" value="Kinase-like_dom_sf"/>
</dbReference>
<comment type="caution">
    <text evidence="3">The sequence shown here is derived from an EMBL/GenBank/DDBJ whole genome shotgun (WGS) entry which is preliminary data.</text>
</comment>
<dbReference type="Gene3D" id="1.10.510.10">
    <property type="entry name" value="Transferase(Phosphotransferase) domain 1"/>
    <property type="match status" value="1"/>
</dbReference>
<dbReference type="AlphaFoldDB" id="A0AAV5V0J3"/>